<dbReference type="STRING" id="1072685.IX83_07110"/>
<sequence>MNLPSTIVVPSMTDEQIEKVHQVEEKLMELEQIEIPTHHVIHAGMYARTIKIPAGAIITGVLIKRSTLLIVQGTTTVYVGDKEIFVNGYQVLPASKHRKQMFMAHEDTYLTMIFPTQAKSVQEAEEEFTDQAHLLASRSSDLNTIVITGE</sequence>
<dbReference type="KEGG" id="bpsi:IX83_07110"/>
<protein>
    <submittedName>
        <fullName evidence="1">Uncharacterized protein</fullName>
    </submittedName>
</protein>
<gene>
    <name evidence="1" type="ORF">IX83_07110</name>
</gene>
<reference evidence="1 2" key="1">
    <citation type="journal article" date="2014" name="BMC Genomics">
        <title>A genomic perspective on a new bacterial genus and species from the Alcaligenaceae family, Basilea psittacipulmonis.</title>
        <authorList>
            <person name="Whiteson K.L."/>
            <person name="Hernandez D."/>
            <person name="Lazarevic V."/>
            <person name="Gaia N."/>
            <person name="Farinelli L."/>
            <person name="Francois P."/>
            <person name="Pilo P."/>
            <person name="Frey J."/>
            <person name="Schrenzel J."/>
        </authorList>
    </citation>
    <scope>NUCLEOTIDE SEQUENCE [LARGE SCALE GENOMIC DNA]</scope>
    <source>
        <strain evidence="1 2">DSM 24701</strain>
    </source>
</reference>
<dbReference type="eggNOG" id="ENOG5031ABR">
    <property type="taxonomic scope" value="Bacteria"/>
</dbReference>
<name>A0A077DIX9_9BURK</name>
<dbReference type="AlphaFoldDB" id="A0A077DIX9"/>
<proteinExistence type="predicted"/>
<evidence type="ECO:0000313" key="2">
    <source>
        <dbReference type="Proteomes" id="UP000028945"/>
    </source>
</evidence>
<dbReference type="HOGENOM" id="CLU_1718789_0_0_4"/>
<dbReference type="EMBL" id="CP009238">
    <property type="protein sequence ID" value="AIL33103.1"/>
    <property type="molecule type" value="Genomic_DNA"/>
</dbReference>
<dbReference type="Proteomes" id="UP000028945">
    <property type="component" value="Chromosome"/>
</dbReference>
<accession>A0A077DIX9</accession>
<organism evidence="1 2">
    <name type="scientific">Basilea psittacipulmonis DSM 24701</name>
    <dbReference type="NCBI Taxonomy" id="1072685"/>
    <lineage>
        <taxon>Bacteria</taxon>
        <taxon>Pseudomonadati</taxon>
        <taxon>Pseudomonadota</taxon>
        <taxon>Betaproteobacteria</taxon>
        <taxon>Burkholderiales</taxon>
        <taxon>Alcaligenaceae</taxon>
        <taxon>Basilea</taxon>
    </lineage>
</organism>
<dbReference type="RefSeq" id="WP_038500678.1">
    <property type="nucleotide sequence ID" value="NZ_AFWK01000074.1"/>
</dbReference>
<evidence type="ECO:0000313" key="1">
    <source>
        <dbReference type="EMBL" id="AIL33103.1"/>
    </source>
</evidence>
<keyword evidence="2" id="KW-1185">Reference proteome</keyword>